<keyword evidence="9" id="KW-0547">Nucleotide-binding</keyword>
<evidence type="ECO:0000256" key="13">
    <source>
        <dbReference type="ARBA" id="ARBA00023152"/>
    </source>
</evidence>
<evidence type="ECO:0000259" key="17">
    <source>
        <dbReference type="Pfam" id="PF02887"/>
    </source>
</evidence>
<dbReference type="InterPro" id="IPR015793">
    <property type="entry name" value="Pyrv_Knase_brl"/>
</dbReference>
<feature type="domain" description="Pyruvate kinase C-terminal" evidence="17">
    <location>
        <begin position="217"/>
        <end position="307"/>
    </location>
</feature>
<dbReference type="Ensembl" id="ENSGGOT00000059992.1">
    <property type="protein sequence ID" value="ENSGGOP00000042193.1"/>
    <property type="gene ID" value="ENSGGOG00000043872.1"/>
</dbReference>
<evidence type="ECO:0000256" key="4">
    <source>
        <dbReference type="ARBA" id="ARBA00008663"/>
    </source>
</evidence>
<dbReference type="InParanoid" id="A0A2I2Z4M3"/>
<comment type="cofactor">
    <cofactor evidence="1">
        <name>Mg(2+)</name>
        <dbReference type="ChEBI" id="CHEBI:18420"/>
    </cofactor>
</comment>
<reference evidence="18" key="4">
    <citation type="submission" date="2025-09" db="UniProtKB">
        <authorList>
            <consortium name="Ensembl"/>
        </authorList>
    </citation>
    <scope>IDENTIFICATION</scope>
</reference>
<evidence type="ECO:0000256" key="1">
    <source>
        <dbReference type="ARBA" id="ARBA00001946"/>
    </source>
</evidence>
<proteinExistence type="inferred from homology"/>
<organism evidence="18 19">
    <name type="scientific">Gorilla gorilla gorilla</name>
    <name type="common">Western lowland gorilla</name>
    <dbReference type="NCBI Taxonomy" id="9595"/>
    <lineage>
        <taxon>Eukaryota</taxon>
        <taxon>Metazoa</taxon>
        <taxon>Chordata</taxon>
        <taxon>Craniata</taxon>
        <taxon>Vertebrata</taxon>
        <taxon>Euteleostomi</taxon>
        <taxon>Mammalia</taxon>
        <taxon>Eutheria</taxon>
        <taxon>Euarchontoglires</taxon>
        <taxon>Primates</taxon>
        <taxon>Haplorrhini</taxon>
        <taxon>Catarrhini</taxon>
        <taxon>Hominidae</taxon>
        <taxon>Gorilla</taxon>
    </lineage>
</organism>
<comment type="pathway">
    <text evidence="3 15">Carbohydrate degradation; glycolysis; pyruvate from D-glyceraldehyde 3-phosphate: step 5/5.</text>
</comment>
<dbReference type="Pfam" id="PF02887">
    <property type="entry name" value="PK_C"/>
    <property type="match status" value="1"/>
</dbReference>
<keyword evidence="14" id="KW-0670">Pyruvate</keyword>
<dbReference type="InterPro" id="IPR015806">
    <property type="entry name" value="Pyrv_Knase_insert_dom_sf"/>
</dbReference>
<dbReference type="InterPro" id="IPR015795">
    <property type="entry name" value="Pyrv_Knase_C"/>
</dbReference>
<reference evidence="18 19" key="2">
    <citation type="journal article" date="2012" name="Nature">
        <title>Insights into hominid evolution from the gorilla genome sequence.</title>
        <authorList>
            <person name="Scally A."/>
            <person name="Dutheil J.Y."/>
            <person name="Hillier L.W."/>
            <person name="Jordan G.E."/>
            <person name="Goodhead I."/>
            <person name="Herrero J."/>
            <person name="Hobolth A."/>
            <person name="Lappalainen T."/>
            <person name="Mailund T."/>
            <person name="Marques-Bonet T."/>
            <person name="McCarthy S."/>
            <person name="Montgomery S.H."/>
            <person name="Schwalie P.C."/>
            <person name="Tang Y.A."/>
            <person name="Ward M.C."/>
            <person name="Xue Y."/>
            <person name="Yngvadottir B."/>
            <person name="Alkan C."/>
            <person name="Andersen L.N."/>
            <person name="Ayub Q."/>
            <person name="Ball E.V."/>
            <person name="Beal K."/>
            <person name="Bradley B.J."/>
            <person name="Chen Y."/>
            <person name="Clee C.M."/>
            <person name="Fitzgerald S."/>
            <person name="Graves T.A."/>
            <person name="Gu Y."/>
            <person name="Heath P."/>
            <person name="Heger A."/>
            <person name="Karakoc E."/>
            <person name="Kolb-Kokocinski A."/>
            <person name="Laird G.K."/>
            <person name="Lunter G."/>
            <person name="Meader S."/>
            <person name="Mort M."/>
            <person name="Mullikin J.C."/>
            <person name="Munch K."/>
            <person name="O'Connor T.D."/>
            <person name="Phillips A.D."/>
            <person name="Prado-Martinez J."/>
            <person name="Rogers A.S."/>
            <person name="Sajjadian S."/>
            <person name="Schmidt D."/>
            <person name="Shaw K."/>
            <person name="Simpson J.T."/>
            <person name="Stenson P.D."/>
            <person name="Turner D.J."/>
            <person name="Vigilant L."/>
            <person name="Vilella A.J."/>
            <person name="Whitener W."/>
            <person name="Zhu B."/>
            <person name="Cooper D.N."/>
            <person name="de Jong P."/>
            <person name="Dermitzakis E.T."/>
            <person name="Eichler E.E."/>
            <person name="Flicek P."/>
            <person name="Goldman N."/>
            <person name="Mundy N.I."/>
            <person name="Ning Z."/>
            <person name="Odom D.T."/>
            <person name="Ponting C.P."/>
            <person name="Quail M.A."/>
            <person name="Ryder O.A."/>
            <person name="Searle S.M."/>
            <person name="Warren W.C."/>
            <person name="Wilson R.K."/>
            <person name="Schierup M.H."/>
            <person name="Rogers J."/>
            <person name="Tyler-Smith C."/>
            <person name="Durbin R."/>
        </authorList>
    </citation>
    <scope>NUCLEOTIDE SEQUENCE [LARGE SCALE GENOMIC DNA]</scope>
</reference>
<keyword evidence="19" id="KW-1185">Reference proteome</keyword>
<evidence type="ECO:0000256" key="11">
    <source>
        <dbReference type="ARBA" id="ARBA00022840"/>
    </source>
</evidence>
<keyword evidence="12 15" id="KW-0460">Magnesium</keyword>
<dbReference type="UniPathway" id="UPA00109">
    <property type="reaction ID" value="UER00188"/>
</dbReference>
<dbReference type="GO" id="GO:0005524">
    <property type="term" value="F:ATP binding"/>
    <property type="evidence" value="ECO:0007669"/>
    <property type="project" value="UniProtKB-KW"/>
</dbReference>
<name>A0A2I2Z4M3_GORGO</name>
<evidence type="ECO:0000256" key="5">
    <source>
        <dbReference type="ARBA" id="ARBA00012142"/>
    </source>
</evidence>
<dbReference type="OMA" id="CATLMME"/>
<dbReference type="PRINTS" id="PR01050">
    <property type="entry name" value="PYRUVTKNASE"/>
</dbReference>
<dbReference type="GO" id="GO:0016301">
    <property type="term" value="F:kinase activity"/>
    <property type="evidence" value="ECO:0007669"/>
    <property type="project" value="UniProtKB-KW"/>
</dbReference>
<dbReference type="Gene3D" id="2.40.33.10">
    <property type="entry name" value="PK beta-barrel domain-like"/>
    <property type="match status" value="1"/>
</dbReference>
<evidence type="ECO:0000259" key="16">
    <source>
        <dbReference type="Pfam" id="PF00224"/>
    </source>
</evidence>
<dbReference type="EMBL" id="CABD030125437">
    <property type="status" value="NOT_ANNOTATED_CDS"/>
    <property type="molecule type" value="Genomic_DNA"/>
</dbReference>
<evidence type="ECO:0000256" key="8">
    <source>
        <dbReference type="ARBA" id="ARBA00022723"/>
    </source>
</evidence>
<keyword evidence="7 15" id="KW-0808">Transferase</keyword>
<dbReference type="InterPro" id="IPR011037">
    <property type="entry name" value="Pyrv_Knase-like_insert_dom_sf"/>
</dbReference>
<evidence type="ECO:0000313" key="18">
    <source>
        <dbReference type="Ensembl" id="ENSGGOP00000042193.1"/>
    </source>
</evidence>
<dbReference type="Gene3D" id="3.20.20.60">
    <property type="entry name" value="Phosphoenolpyruvate-binding domains"/>
    <property type="match status" value="1"/>
</dbReference>
<dbReference type="GO" id="GO:0004743">
    <property type="term" value="F:pyruvate kinase activity"/>
    <property type="evidence" value="ECO:0007669"/>
    <property type="project" value="UniProtKB-EC"/>
</dbReference>
<dbReference type="Proteomes" id="UP000001519">
    <property type="component" value="Chromosome X"/>
</dbReference>
<dbReference type="EC" id="2.7.1.40" evidence="5 15"/>
<evidence type="ECO:0000256" key="15">
    <source>
        <dbReference type="RuleBase" id="RU000504"/>
    </source>
</evidence>
<evidence type="ECO:0000256" key="12">
    <source>
        <dbReference type="ARBA" id="ARBA00022842"/>
    </source>
</evidence>
<evidence type="ECO:0000256" key="2">
    <source>
        <dbReference type="ARBA" id="ARBA00001958"/>
    </source>
</evidence>
<keyword evidence="11" id="KW-0067">ATP-binding</keyword>
<evidence type="ECO:0000256" key="6">
    <source>
        <dbReference type="ARBA" id="ARBA00022533"/>
    </source>
</evidence>
<evidence type="ECO:0000313" key="19">
    <source>
        <dbReference type="Proteomes" id="UP000001519"/>
    </source>
</evidence>
<comment type="similarity">
    <text evidence="4 15">Belongs to the pyruvate kinase family.</text>
</comment>
<dbReference type="GO" id="GO:0000287">
    <property type="term" value="F:magnesium ion binding"/>
    <property type="evidence" value="ECO:0007669"/>
    <property type="project" value="InterPro"/>
</dbReference>
<dbReference type="SUPFAM" id="SSF51621">
    <property type="entry name" value="Phosphoenolpyruvate/pyruvate domain"/>
    <property type="match status" value="1"/>
</dbReference>
<dbReference type="Pfam" id="PF00224">
    <property type="entry name" value="PK"/>
    <property type="match status" value="1"/>
</dbReference>
<comment type="cofactor">
    <cofactor evidence="2">
        <name>K(+)</name>
        <dbReference type="ChEBI" id="CHEBI:29103"/>
    </cofactor>
</comment>
<dbReference type="InterPro" id="IPR040442">
    <property type="entry name" value="Pyrv_kinase-like_dom_sf"/>
</dbReference>
<dbReference type="GO" id="GO:0030955">
    <property type="term" value="F:potassium ion binding"/>
    <property type="evidence" value="ECO:0007669"/>
    <property type="project" value="InterPro"/>
</dbReference>
<sequence>MEKCDEYIMWLDYKNICKVVEVGSADLLVMEVENGGSSGSKKGVNLPGTAVDLLAMPEKDTRDLKFGVEQYVDMVFASFIRKASDAHEVRKVLGEKGKNIKVISKNENHEGGWRFDEILKTSDGIMVAHDDIGIEIPAEKVFLAQKMMIGCCNRAGRPVICATLMMESIITKLHPTQGEGSDVANAVLDRVDCIMLSGETVKGDYPLEAVRMQHLIAVLVTRYRPRTPIVAVTWNPQTVRQAHLYHSVFPVLCKDAVPEAWAENVDHRVNLAMNVGKAGGFFKKEDVVIVLIRWCPACSFPNTMRVVSMP</sequence>
<evidence type="ECO:0000256" key="9">
    <source>
        <dbReference type="ARBA" id="ARBA00022741"/>
    </source>
</evidence>
<dbReference type="InterPro" id="IPR001697">
    <property type="entry name" value="Pyr_Knase"/>
</dbReference>
<reference evidence="18" key="3">
    <citation type="submission" date="2025-08" db="UniProtKB">
        <authorList>
            <consortium name="Ensembl"/>
        </authorList>
    </citation>
    <scope>IDENTIFICATION</scope>
</reference>
<feature type="domain" description="Pyruvate kinase barrel" evidence="16">
    <location>
        <begin position="9"/>
        <end position="210"/>
    </location>
</feature>
<keyword evidence="8" id="KW-0479">Metal-binding</keyword>
<evidence type="ECO:0000256" key="14">
    <source>
        <dbReference type="ARBA" id="ARBA00023317"/>
    </source>
</evidence>
<keyword evidence="13 15" id="KW-0324">Glycolysis</keyword>
<dbReference type="STRING" id="9593.ENSGGOP00000042193"/>
<dbReference type="AlphaFoldDB" id="A0A2I2Z4M3"/>
<dbReference type="PANTHER" id="PTHR11817">
    <property type="entry name" value="PYRUVATE KINASE"/>
    <property type="match status" value="1"/>
</dbReference>
<dbReference type="Gene3D" id="3.40.1380.20">
    <property type="entry name" value="Pyruvate kinase, C-terminal domain"/>
    <property type="match status" value="1"/>
</dbReference>
<dbReference type="SUPFAM" id="SSF50800">
    <property type="entry name" value="PK beta-barrel domain-like"/>
    <property type="match status" value="1"/>
</dbReference>
<dbReference type="InterPro" id="IPR036918">
    <property type="entry name" value="Pyrv_Knase_C_sf"/>
</dbReference>
<dbReference type="GeneTree" id="ENSGT00390000008859"/>
<comment type="catalytic activity">
    <reaction evidence="15">
        <text>pyruvate + ATP = phosphoenolpyruvate + ADP + H(+)</text>
        <dbReference type="Rhea" id="RHEA:18157"/>
        <dbReference type="ChEBI" id="CHEBI:15361"/>
        <dbReference type="ChEBI" id="CHEBI:15378"/>
        <dbReference type="ChEBI" id="CHEBI:30616"/>
        <dbReference type="ChEBI" id="CHEBI:58702"/>
        <dbReference type="ChEBI" id="CHEBI:456216"/>
        <dbReference type="EC" id="2.7.1.40"/>
    </reaction>
</comment>
<protein>
    <recommendedName>
        <fullName evidence="5 15">Pyruvate kinase</fullName>
        <ecNumber evidence="5 15">2.7.1.40</ecNumber>
    </recommendedName>
</protein>
<dbReference type="InterPro" id="IPR015813">
    <property type="entry name" value="Pyrv/PenolPyrv_kinase-like_dom"/>
</dbReference>
<dbReference type="SUPFAM" id="SSF52935">
    <property type="entry name" value="PK C-terminal domain-like"/>
    <property type="match status" value="1"/>
</dbReference>
<evidence type="ECO:0000256" key="7">
    <source>
        <dbReference type="ARBA" id="ARBA00022679"/>
    </source>
</evidence>
<dbReference type="FunFam" id="3.20.20.60:FF:000025">
    <property type="entry name" value="Pyruvate kinase"/>
    <property type="match status" value="1"/>
</dbReference>
<keyword evidence="6" id="KW-0021">Allosteric enzyme</keyword>
<reference evidence="19" key="1">
    <citation type="submission" date="2011-05" db="EMBL/GenBank/DDBJ databases">
        <title>Insights into the evolution of the great apes provided by the gorilla genome.</title>
        <authorList>
            <person name="Scally A."/>
        </authorList>
    </citation>
    <scope>NUCLEOTIDE SEQUENCE [LARGE SCALE GENOMIC DNA]</scope>
</reference>
<evidence type="ECO:0000256" key="3">
    <source>
        <dbReference type="ARBA" id="ARBA00004997"/>
    </source>
</evidence>
<keyword evidence="10 15" id="KW-0418">Kinase</keyword>
<evidence type="ECO:0000256" key="10">
    <source>
        <dbReference type="ARBA" id="ARBA00022777"/>
    </source>
</evidence>
<accession>A0A2I2Z4M3</accession>